<dbReference type="EMBL" id="JAVFWL010000004">
    <property type="protein sequence ID" value="KAK6749015.1"/>
    <property type="molecule type" value="Genomic_DNA"/>
</dbReference>
<protein>
    <submittedName>
        <fullName evidence="2">Uncharacterized protein</fullName>
    </submittedName>
</protein>
<comment type="caution">
    <text evidence="2">The sequence shown here is derived from an EMBL/GenBank/DDBJ whole genome shotgun (WGS) entry which is preliminary data.</text>
</comment>
<gene>
    <name evidence="2" type="primary">Necator_chrIV.g14852</name>
    <name evidence="2" type="ORF">RB195_001557</name>
</gene>
<accession>A0ABR1DEV6</accession>
<dbReference type="Proteomes" id="UP001303046">
    <property type="component" value="Unassembled WGS sequence"/>
</dbReference>
<evidence type="ECO:0000313" key="2">
    <source>
        <dbReference type="EMBL" id="KAK6749015.1"/>
    </source>
</evidence>
<sequence length="89" mass="10046">MLTRPRDVQMVKEPRQGNNAQVSSHDIDGKVEQERSRDSPCLTLVSTSNDEVKRVGVQSAVVLLFMLSIRRMKFPGIPSAQRALKRLLQ</sequence>
<name>A0ABR1DEV6_NECAM</name>
<evidence type="ECO:0000256" key="1">
    <source>
        <dbReference type="SAM" id="MobiDB-lite"/>
    </source>
</evidence>
<reference evidence="2 3" key="1">
    <citation type="submission" date="2023-08" db="EMBL/GenBank/DDBJ databases">
        <title>A Necator americanus chromosomal reference genome.</title>
        <authorList>
            <person name="Ilik V."/>
            <person name="Petrzelkova K.J."/>
            <person name="Pardy F."/>
            <person name="Fuh T."/>
            <person name="Niatou-Singa F.S."/>
            <person name="Gouil Q."/>
            <person name="Baker L."/>
            <person name="Ritchie M.E."/>
            <person name="Jex A.R."/>
            <person name="Gazzola D."/>
            <person name="Li H."/>
            <person name="Toshio Fujiwara R."/>
            <person name="Zhan B."/>
            <person name="Aroian R.V."/>
            <person name="Pafco B."/>
            <person name="Schwarz E.M."/>
        </authorList>
    </citation>
    <scope>NUCLEOTIDE SEQUENCE [LARGE SCALE GENOMIC DNA]</scope>
    <source>
        <strain evidence="2 3">Aroian</strain>
        <tissue evidence="2">Whole animal</tissue>
    </source>
</reference>
<evidence type="ECO:0000313" key="3">
    <source>
        <dbReference type="Proteomes" id="UP001303046"/>
    </source>
</evidence>
<keyword evidence="3" id="KW-1185">Reference proteome</keyword>
<feature type="compositionally biased region" description="Basic and acidic residues" evidence="1">
    <location>
        <begin position="1"/>
        <end position="15"/>
    </location>
</feature>
<proteinExistence type="predicted"/>
<organism evidence="2 3">
    <name type="scientific">Necator americanus</name>
    <name type="common">Human hookworm</name>
    <dbReference type="NCBI Taxonomy" id="51031"/>
    <lineage>
        <taxon>Eukaryota</taxon>
        <taxon>Metazoa</taxon>
        <taxon>Ecdysozoa</taxon>
        <taxon>Nematoda</taxon>
        <taxon>Chromadorea</taxon>
        <taxon>Rhabditida</taxon>
        <taxon>Rhabditina</taxon>
        <taxon>Rhabditomorpha</taxon>
        <taxon>Strongyloidea</taxon>
        <taxon>Ancylostomatidae</taxon>
        <taxon>Bunostominae</taxon>
        <taxon>Necator</taxon>
    </lineage>
</organism>
<feature type="compositionally biased region" description="Basic and acidic residues" evidence="1">
    <location>
        <begin position="25"/>
        <end position="38"/>
    </location>
</feature>
<feature type="region of interest" description="Disordered" evidence="1">
    <location>
        <begin position="1"/>
        <end position="38"/>
    </location>
</feature>